<feature type="transmembrane region" description="Helical" evidence="6">
    <location>
        <begin position="227"/>
        <end position="251"/>
    </location>
</feature>
<evidence type="ECO:0000256" key="1">
    <source>
        <dbReference type="ARBA" id="ARBA00004141"/>
    </source>
</evidence>
<dbReference type="EMBL" id="UGOB01000001">
    <property type="protein sequence ID" value="STX46283.1"/>
    <property type="molecule type" value="Genomic_DNA"/>
</dbReference>
<reference evidence="8 10" key="2">
    <citation type="submission" date="2018-06" db="EMBL/GenBank/DDBJ databases">
        <authorList>
            <consortium name="Pathogen Informatics"/>
            <person name="Doyle S."/>
        </authorList>
    </citation>
    <scope>NUCLEOTIDE SEQUENCE [LARGE SCALE GENOMIC DNA]</scope>
    <source>
        <strain evidence="8 10">NCTC12388</strain>
    </source>
</reference>
<reference evidence="7 9" key="1">
    <citation type="submission" date="2015-11" db="EMBL/GenBank/DDBJ databases">
        <title>Genomic analysis of 38 Legionella species identifies large and diverse effector repertoires.</title>
        <authorList>
            <person name="Burstein D."/>
            <person name="Amaro F."/>
            <person name="Zusman T."/>
            <person name="Lifshitz Z."/>
            <person name="Cohen O."/>
            <person name="Gilbert J.A."/>
            <person name="Pupko T."/>
            <person name="Shuman H.A."/>
            <person name="Segal G."/>
        </authorList>
    </citation>
    <scope>NUCLEOTIDE SEQUENCE [LARGE SCALE GENOMIC DNA]</scope>
    <source>
        <strain evidence="7 9">Lyon 8420412</strain>
    </source>
</reference>
<dbReference type="Proteomes" id="UP000054691">
    <property type="component" value="Unassembled WGS sequence"/>
</dbReference>
<dbReference type="InterPro" id="IPR039653">
    <property type="entry name" value="Prenyltransferase"/>
</dbReference>
<dbReference type="STRING" id="45066.Lgra_0762"/>
<accession>A0A378JEL7</accession>
<evidence type="ECO:0000313" key="10">
    <source>
        <dbReference type="Proteomes" id="UP000254476"/>
    </source>
</evidence>
<dbReference type="GO" id="GO:0005886">
    <property type="term" value="C:plasma membrane"/>
    <property type="evidence" value="ECO:0007669"/>
    <property type="project" value="TreeGrafter"/>
</dbReference>
<keyword evidence="9" id="KW-1185">Reference proteome</keyword>
<dbReference type="InterPro" id="IPR000537">
    <property type="entry name" value="UbiA_prenyltransferase"/>
</dbReference>
<protein>
    <submittedName>
        <fullName evidence="8">4-hydroxybenzoate octaprenyltransferase</fullName>
    </submittedName>
    <submittedName>
        <fullName evidence="7">Phosphoribose diphosphate:decaprenyl-phosphate phosphoribosyltransferase</fullName>
    </submittedName>
</protein>
<organism evidence="8 10">
    <name type="scientific">Legionella gratiana</name>
    <dbReference type="NCBI Taxonomy" id="45066"/>
    <lineage>
        <taxon>Bacteria</taxon>
        <taxon>Pseudomonadati</taxon>
        <taxon>Pseudomonadota</taxon>
        <taxon>Gammaproteobacteria</taxon>
        <taxon>Legionellales</taxon>
        <taxon>Legionellaceae</taxon>
        <taxon>Legionella</taxon>
    </lineage>
</organism>
<dbReference type="SUPFAM" id="SSF56784">
    <property type="entry name" value="HAD-like"/>
    <property type="match status" value="1"/>
</dbReference>
<dbReference type="AlphaFoldDB" id="A0A378JEL7"/>
<evidence type="ECO:0000256" key="6">
    <source>
        <dbReference type="SAM" id="Phobius"/>
    </source>
</evidence>
<dbReference type="CDD" id="cd13963">
    <property type="entry name" value="PT_UbiA_2"/>
    <property type="match status" value="1"/>
</dbReference>
<dbReference type="PANTHER" id="PTHR11048:SF5">
    <property type="entry name" value="DECAPRENYL-PHOSPHATE PHOSPHORIBOSYLTRANSFERASE"/>
    <property type="match status" value="1"/>
</dbReference>
<feature type="transmembrane region" description="Helical" evidence="6">
    <location>
        <begin position="394"/>
        <end position="416"/>
    </location>
</feature>
<evidence type="ECO:0000256" key="5">
    <source>
        <dbReference type="ARBA" id="ARBA00023136"/>
    </source>
</evidence>
<gene>
    <name evidence="7" type="ORF">Lgra_0762</name>
    <name evidence="8" type="ORF">NCTC12388_03045</name>
</gene>
<dbReference type="PANTHER" id="PTHR11048">
    <property type="entry name" value="PRENYLTRANSFERASES"/>
    <property type="match status" value="1"/>
</dbReference>
<evidence type="ECO:0000256" key="2">
    <source>
        <dbReference type="ARBA" id="ARBA00022475"/>
    </source>
</evidence>
<dbReference type="Gene3D" id="1.10.357.140">
    <property type="entry name" value="UbiA prenyltransferase"/>
    <property type="match status" value="1"/>
</dbReference>
<keyword evidence="7" id="KW-0328">Glycosyltransferase</keyword>
<proteinExistence type="predicted"/>
<sequence length="485" mass="54897">MDNYDKEFILSLLPLIVDLDGTLIHTDILHESALRLLRTNPFALLRIPYWLSRGKAALKEYLAKHTQLHLSSLPYNNDLLQWLKQQKTEGRKLILCTASDRSIADAVSEHLGIFDEVIASDGSINLAGEKKAQALVARYGHAGFDYAGNSKVDIPVWQCARKAVVVNASAKVAEKAEESCEIERVFPSLKSNFGTWCRVLRVHQWLKNVLLFIPLLAAHQINSFDHWFMLILAFFAFSLCASSVYIINDLMDLESDRLHPRKCKRPFASGQIPAWIGVVLAPLLLFCSLLLARHVEGTFIFWLASYFILTCLYSWKLKRIVLVDCLVLSILYTLRIIAGNSAIDTPMSFWLLTFSIFLFLSLALVKRYSELKVQLQHGSKSAHGRGYYTSDGELIQMQGITSGFAAVLVLTLYIHSDAIMKLYKIPELLWVEVPILLFWINWMWLQAHRGKMHDDPLVFAVKDKVSLLAGLAFSFILVLGAVGLW</sequence>
<evidence type="ECO:0000256" key="4">
    <source>
        <dbReference type="ARBA" id="ARBA00022989"/>
    </source>
</evidence>
<keyword evidence="5 6" id="KW-0472">Membrane</keyword>
<feature type="transmembrane region" description="Helical" evidence="6">
    <location>
        <begin position="465"/>
        <end position="484"/>
    </location>
</feature>
<comment type="subcellular location">
    <subcellularLocation>
        <location evidence="1">Membrane</location>
        <topology evidence="1">Multi-pass membrane protein</topology>
    </subcellularLocation>
</comment>
<evidence type="ECO:0000256" key="3">
    <source>
        <dbReference type="ARBA" id="ARBA00022692"/>
    </source>
</evidence>
<dbReference type="Gene3D" id="3.40.50.1000">
    <property type="entry name" value="HAD superfamily/HAD-like"/>
    <property type="match status" value="1"/>
</dbReference>
<dbReference type="Pfam" id="PF12710">
    <property type="entry name" value="HAD"/>
    <property type="match status" value="1"/>
</dbReference>
<keyword evidence="2" id="KW-1003">Cell membrane</keyword>
<dbReference type="Pfam" id="PF01040">
    <property type="entry name" value="UbiA"/>
    <property type="match status" value="1"/>
</dbReference>
<dbReference type="InterPro" id="IPR036412">
    <property type="entry name" value="HAD-like_sf"/>
</dbReference>
<keyword evidence="3 6" id="KW-0812">Transmembrane</keyword>
<feature type="transmembrane region" description="Helical" evidence="6">
    <location>
        <begin position="428"/>
        <end position="445"/>
    </location>
</feature>
<evidence type="ECO:0000313" key="8">
    <source>
        <dbReference type="EMBL" id="STX46283.1"/>
    </source>
</evidence>
<keyword evidence="8" id="KW-0808">Transferase</keyword>
<dbReference type="InterPro" id="IPR023214">
    <property type="entry name" value="HAD_sf"/>
</dbReference>
<feature type="transmembrane region" description="Helical" evidence="6">
    <location>
        <begin position="298"/>
        <end position="315"/>
    </location>
</feature>
<dbReference type="GO" id="GO:0016757">
    <property type="term" value="F:glycosyltransferase activity"/>
    <property type="evidence" value="ECO:0007669"/>
    <property type="project" value="UniProtKB-KW"/>
</dbReference>
<feature type="transmembrane region" description="Helical" evidence="6">
    <location>
        <begin position="349"/>
        <end position="365"/>
    </location>
</feature>
<dbReference type="GO" id="GO:0009247">
    <property type="term" value="P:glycolipid biosynthetic process"/>
    <property type="evidence" value="ECO:0007669"/>
    <property type="project" value="TreeGrafter"/>
</dbReference>
<evidence type="ECO:0000313" key="9">
    <source>
        <dbReference type="Proteomes" id="UP000054691"/>
    </source>
</evidence>
<keyword evidence="4 6" id="KW-1133">Transmembrane helix</keyword>
<dbReference type="NCBIfam" id="NF006088">
    <property type="entry name" value="PRK08238.1"/>
    <property type="match status" value="1"/>
</dbReference>
<dbReference type="EMBL" id="LNYE01000007">
    <property type="protein sequence ID" value="KTD14152.1"/>
    <property type="molecule type" value="Genomic_DNA"/>
</dbReference>
<dbReference type="InterPro" id="IPR044878">
    <property type="entry name" value="UbiA_sf"/>
</dbReference>
<dbReference type="Proteomes" id="UP000254476">
    <property type="component" value="Unassembled WGS sequence"/>
</dbReference>
<dbReference type="CDD" id="cd07519">
    <property type="entry name" value="HAD_PTase"/>
    <property type="match status" value="1"/>
</dbReference>
<evidence type="ECO:0000313" key="7">
    <source>
        <dbReference type="EMBL" id="KTD14152.1"/>
    </source>
</evidence>
<feature type="transmembrane region" description="Helical" evidence="6">
    <location>
        <begin position="272"/>
        <end position="292"/>
    </location>
</feature>
<name>A0A378JEL7_9GAMM</name>
<feature type="transmembrane region" description="Helical" evidence="6">
    <location>
        <begin position="322"/>
        <end position="343"/>
    </location>
</feature>
<dbReference type="GO" id="GO:0016765">
    <property type="term" value="F:transferase activity, transferring alkyl or aryl (other than methyl) groups"/>
    <property type="evidence" value="ECO:0007669"/>
    <property type="project" value="InterPro"/>
</dbReference>